<accession>A0AA36Y598</accession>
<dbReference type="PROSITE" id="PS51170">
    <property type="entry name" value="CW"/>
    <property type="match status" value="1"/>
</dbReference>
<dbReference type="AlphaFoldDB" id="A0AA36Y598"/>
<keyword evidence="3" id="KW-0732">Signal</keyword>
<organism evidence="4 5">
    <name type="scientific">Stomatobaculum longum</name>
    <dbReference type="NCBI Taxonomy" id="796942"/>
    <lineage>
        <taxon>Bacteria</taxon>
        <taxon>Bacillati</taxon>
        <taxon>Bacillota</taxon>
        <taxon>Clostridia</taxon>
        <taxon>Lachnospirales</taxon>
        <taxon>Lachnospiraceae</taxon>
        <taxon>Stomatobaculum</taxon>
    </lineage>
</organism>
<name>A0AA36Y598_9FIRM</name>
<evidence type="ECO:0008006" key="6">
    <source>
        <dbReference type="Google" id="ProtNLM"/>
    </source>
</evidence>
<protein>
    <recommendedName>
        <fullName evidence="6">Cell wall-binding repeat protein</fullName>
    </recommendedName>
</protein>
<dbReference type="Pfam" id="PF01473">
    <property type="entry name" value="Choline_bind_1"/>
    <property type="match status" value="1"/>
</dbReference>
<feature type="signal peptide" evidence="3">
    <location>
        <begin position="1"/>
        <end position="26"/>
    </location>
</feature>
<keyword evidence="1" id="KW-0677">Repeat</keyword>
<gene>
    <name evidence="4" type="ORF">HMPREF9623_00782</name>
</gene>
<feature type="repeat" description="Cell wall-binding" evidence="2">
    <location>
        <begin position="284"/>
        <end position="303"/>
    </location>
</feature>
<evidence type="ECO:0000313" key="5">
    <source>
        <dbReference type="Proteomes" id="UP000018466"/>
    </source>
</evidence>
<evidence type="ECO:0000256" key="1">
    <source>
        <dbReference type="ARBA" id="ARBA00022737"/>
    </source>
</evidence>
<dbReference type="EMBL" id="AGEL01000006">
    <property type="protein sequence ID" value="EHO17183.1"/>
    <property type="molecule type" value="Genomic_DNA"/>
</dbReference>
<feature type="chain" id="PRO_5041277484" description="Cell wall-binding repeat protein" evidence="3">
    <location>
        <begin position="27"/>
        <end position="410"/>
    </location>
</feature>
<dbReference type="InterPro" id="IPR018337">
    <property type="entry name" value="Cell_wall/Cho-bd_repeat"/>
</dbReference>
<dbReference type="Proteomes" id="UP000018466">
    <property type="component" value="Unassembled WGS sequence"/>
</dbReference>
<dbReference type="SUPFAM" id="SSF69360">
    <property type="entry name" value="Cell wall binding repeat"/>
    <property type="match status" value="1"/>
</dbReference>
<evidence type="ECO:0000256" key="3">
    <source>
        <dbReference type="SAM" id="SignalP"/>
    </source>
</evidence>
<proteinExistence type="predicted"/>
<dbReference type="Pfam" id="PF19127">
    <property type="entry name" value="Choline_bind_3"/>
    <property type="match status" value="2"/>
</dbReference>
<dbReference type="GeneID" id="86940557"/>
<evidence type="ECO:0000313" key="4">
    <source>
        <dbReference type="EMBL" id="EHO17183.1"/>
    </source>
</evidence>
<dbReference type="RefSeq" id="WP_009532615.1">
    <property type="nucleotide sequence ID" value="NZ_CAJPPX010000024.1"/>
</dbReference>
<reference evidence="4 5" key="1">
    <citation type="submission" date="2011-10" db="EMBL/GenBank/DDBJ databases">
        <title>The Genome Sequence of Lachnospiraceae bacterium ACC2.</title>
        <authorList>
            <consortium name="The Broad Institute Genome Sequencing Platform"/>
            <person name="Earl A."/>
            <person name="Ward D."/>
            <person name="Feldgarden M."/>
            <person name="Gevers D."/>
            <person name="Sizova M."/>
            <person name="Hazen A."/>
            <person name="Epstein S."/>
            <person name="Young S.K."/>
            <person name="Zeng Q."/>
            <person name="Gargeya S."/>
            <person name="Fitzgerald M."/>
            <person name="Haas B."/>
            <person name="Abouelleil A."/>
            <person name="Alvarado L."/>
            <person name="Arachchi H.M."/>
            <person name="Berlin A."/>
            <person name="Brown A."/>
            <person name="Chapman S.B."/>
            <person name="Chen Z."/>
            <person name="Dunbar C."/>
            <person name="Freedman E."/>
            <person name="Gearin G."/>
            <person name="Goldberg J."/>
            <person name="Griggs A."/>
            <person name="Gujja S."/>
            <person name="Heiman D."/>
            <person name="Howarth C."/>
            <person name="Larson L."/>
            <person name="Lui A."/>
            <person name="MacDonald P.J.P."/>
            <person name="Montmayeur A."/>
            <person name="Murphy C."/>
            <person name="Neiman D."/>
            <person name="Pearson M."/>
            <person name="Priest M."/>
            <person name="Roberts A."/>
            <person name="Saif S."/>
            <person name="Shea T."/>
            <person name="Shenoy N."/>
            <person name="Sisk P."/>
            <person name="Stolte C."/>
            <person name="Sykes S."/>
            <person name="Wortman J."/>
            <person name="Nusbaum C."/>
            <person name="Birren B."/>
        </authorList>
    </citation>
    <scope>NUCLEOTIDE SEQUENCE [LARGE SCALE GENOMIC DNA]</scope>
    <source>
        <strain evidence="4 5">ACC2</strain>
    </source>
</reference>
<comment type="caution">
    <text evidence="4">The sequence shown here is derived from an EMBL/GenBank/DDBJ whole genome shotgun (WGS) entry which is preliminary data.</text>
</comment>
<dbReference type="Gene3D" id="2.10.270.10">
    <property type="entry name" value="Cholin Binding"/>
    <property type="match status" value="2"/>
</dbReference>
<evidence type="ECO:0000256" key="2">
    <source>
        <dbReference type="PROSITE-ProRule" id="PRU00591"/>
    </source>
</evidence>
<sequence>MRPRKILLSALTVALLSAFAAVPALAASKQKIGSVRLNAKNRIETGGSITRDGVVQGDPAKGELGVWVNADSYQLESVRVTGGVGDNLPVGSVISVEAVLRTTDSDRSFSQTLSESDVHLSDNAVKVTELRRSKTRLIVGLRFPGIKGDFAEPEGVSWQKGALGQASWREPANTSGSYELVLRRGGDIVKRVFGVTGNSYNFYPYMTKSGNYSFRIRTEAKGSGKSSGFTESETQKVNAAQVSNGQGAVWDQTGKGDGSNIEKAGWIQSGGAWMYRFPDGSFKKDGFEKIEGKWYFFSSEGKMRTGWARAVSGWYYFAESGEMLSGWQDVNGKMYYLNADPDSATYGKMAANELIVDGNKYYYALADGQRAKGWVQLGDHWSYFYPESGEMARNTTVDTFYVDADGAWRH</sequence>
<keyword evidence="5" id="KW-1185">Reference proteome</keyword>